<organism evidence="2 3">
    <name type="scientific">Paratrimastix pyriformis</name>
    <dbReference type="NCBI Taxonomy" id="342808"/>
    <lineage>
        <taxon>Eukaryota</taxon>
        <taxon>Metamonada</taxon>
        <taxon>Preaxostyla</taxon>
        <taxon>Paratrimastigidae</taxon>
        <taxon>Paratrimastix</taxon>
    </lineage>
</organism>
<accession>A0ABQ8UGK0</accession>
<evidence type="ECO:0000256" key="1">
    <source>
        <dbReference type="SAM" id="MobiDB-lite"/>
    </source>
</evidence>
<name>A0ABQ8UGK0_9EUKA</name>
<reference evidence="2" key="1">
    <citation type="journal article" date="2022" name="bioRxiv">
        <title>Genomics of Preaxostyla Flagellates Illuminates Evolutionary Transitions and the Path Towards Mitochondrial Loss.</title>
        <authorList>
            <person name="Novak L.V.F."/>
            <person name="Treitli S.C."/>
            <person name="Pyrih J."/>
            <person name="Halakuc P."/>
            <person name="Pipaliya S.V."/>
            <person name="Vacek V."/>
            <person name="Brzon O."/>
            <person name="Soukal P."/>
            <person name="Eme L."/>
            <person name="Dacks J.B."/>
            <person name="Karnkowska A."/>
            <person name="Elias M."/>
            <person name="Hampl V."/>
        </authorList>
    </citation>
    <scope>NUCLEOTIDE SEQUENCE</scope>
    <source>
        <strain evidence="2">RCP-MX</strain>
    </source>
</reference>
<dbReference type="CDD" id="cd02440">
    <property type="entry name" value="AdoMet_MTases"/>
    <property type="match status" value="1"/>
</dbReference>
<proteinExistence type="predicted"/>
<dbReference type="InterPro" id="IPR029063">
    <property type="entry name" value="SAM-dependent_MTases_sf"/>
</dbReference>
<feature type="compositionally biased region" description="Low complexity" evidence="1">
    <location>
        <begin position="72"/>
        <end position="97"/>
    </location>
</feature>
<evidence type="ECO:0000313" key="3">
    <source>
        <dbReference type="Proteomes" id="UP001141327"/>
    </source>
</evidence>
<dbReference type="SUPFAM" id="SSF53335">
    <property type="entry name" value="S-adenosyl-L-methionine-dependent methyltransferases"/>
    <property type="match status" value="1"/>
</dbReference>
<dbReference type="PROSITE" id="PS00092">
    <property type="entry name" value="N6_MTASE"/>
    <property type="match status" value="1"/>
</dbReference>
<dbReference type="InterPro" id="IPR002052">
    <property type="entry name" value="DNA_methylase_N6_adenine_CS"/>
</dbReference>
<evidence type="ECO:0008006" key="4">
    <source>
        <dbReference type="Google" id="ProtNLM"/>
    </source>
</evidence>
<protein>
    <recommendedName>
        <fullName evidence="4">Site-specific DNA-methyltransferase (adenine-specific)</fullName>
    </recommendedName>
</protein>
<keyword evidence="3" id="KW-1185">Reference proteome</keyword>
<comment type="caution">
    <text evidence="2">The sequence shown here is derived from an EMBL/GenBank/DDBJ whole genome shotgun (WGS) entry which is preliminary data.</text>
</comment>
<feature type="compositionally biased region" description="Low complexity" evidence="1">
    <location>
        <begin position="106"/>
        <end position="118"/>
    </location>
</feature>
<dbReference type="Proteomes" id="UP001141327">
    <property type="component" value="Unassembled WGS sequence"/>
</dbReference>
<sequence length="516" mass="56448">MSRPTCHLLSFPQAPSLPSLPSRGPLVPPAALSHSIMSLLSDQKAEKPEPGDTPSSFPSSPTIKRGRRRNSSSRSRSSSWSSLSPSPQRQPRSTPSRTAAGKQQRRSGSQSPEGSESSDAQDECEQDHLSDDPEYIPPESLRFMNSPNHQATRRRKKSLLRSREVVNLSSGSVEEAFATILGELRPKLGAHPSMMEFCAGIGGLTDPLVKLAASDPLAQVFLNELNIDFRTVLAKRFPRVEIIPGDFRLLSTDPDSSSLRERFYQKLDFAFGNPPWAPVHIPVECLRTACDLVHPGGIVASLIPSNFLWIKSVVNNPLWAKLPLKLLSVYLIHPQAPFLQVNTTTGQRTRFLDGRSEDNSFFVWERTGTRPSVTGMGDPVTTLPDIMGRVAPGPHLRTIDLCTSPKKLHHYPGPPRSQDTIQGHPVLSLHLEDKGPRGLDKQTEAPGWLLQNLRVLGVHAGFLPPGSGWRLSSPSHAGPQQRSKWVPKLSHFGDPCAGAQTQVPPCELTGGHIGVC</sequence>
<dbReference type="EMBL" id="JAPMOS010000088">
    <property type="protein sequence ID" value="KAJ4455940.1"/>
    <property type="molecule type" value="Genomic_DNA"/>
</dbReference>
<evidence type="ECO:0000313" key="2">
    <source>
        <dbReference type="EMBL" id="KAJ4455940.1"/>
    </source>
</evidence>
<feature type="region of interest" description="Disordered" evidence="1">
    <location>
        <begin position="1"/>
        <end position="160"/>
    </location>
</feature>
<feature type="compositionally biased region" description="Basic residues" evidence="1">
    <location>
        <begin position="151"/>
        <end position="160"/>
    </location>
</feature>
<gene>
    <name evidence="2" type="ORF">PAPYR_9026</name>
</gene>
<feature type="compositionally biased region" description="Low complexity" evidence="1">
    <location>
        <begin position="16"/>
        <end position="25"/>
    </location>
</feature>
<feature type="compositionally biased region" description="Polar residues" evidence="1">
    <location>
        <begin position="53"/>
        <end position="62"/>
    </location>
</feature>